<evidence type="ECO:0000256" key="1">
    <source>
        <dbReference type="ARBA" id="ARBA00004429"/>
    </source>
</evidence>
<dbReference type="Proteomes" id="UP001501821">
    <property type="component" value="Unassembled WGS sequence"/>
</dbReference>
<keyword evidence="3" id="KW-1003">Cell membrane</keyword>
<dbReference type="CDD" id="cd06173">
    <property type="entry name" value="MFS_MefA_like"/>
    <property type="match status" value="1"/>
</dbReference>
<dbReference type="Gene3D" id="1.20.1250.20">
    <property type="entry name" value="MFS general substrate transporter like domains"/>
    <property type="match status" value="1"/>
</dbReference>
<dbReference type="InterPro" id="IPR036259">
    <property type="entry name" value="MFS_trans_sf"/>
</dbReference>
<dbReference type="InterPro" id="IPR011701">
    <property type="entry name" value="MFS"/>
</dbReference>
<dbReference type="EMBL" id="BAABAH010000007">
    <property type="protein sequence ID" value="GAA3820955.1"/>
    <property type="molecule type" value="Genomic_DNA"/>
</dbReference>
<keyword evidence="5 7" id="KW-1133">Transmembrane helix</keyword>
<feature type="transmembrane region" description="Helical" evidence="7">
    <location>
        <begin position="53"/>
        <end position="70"/>
    </location>
</feature>
<keyword evidence="9" id="KW-1185">Reference proteome</keyword>
<feature type="transmembrane region" description="Helical" evidence="7">
    <location>
        <begin position="224"/>
        <end position="247"/>
    </location>
</feature>
<evidence type="ECO:0000313" key="9">
    <source>
        <dbReference type="Proteomes" id="UP001501821"/>
    </source>
</evidence>
<evidence type="ECO:0000256" key="5">
    <source>
        <dbReference type="ARBA" id="ARBA00022989"/>
    </source>
</evidence>
<evidence type="ECO:0000313" key="8">
    <source>
        <dbReference type="EMBL" id="GAA3820955.1"/>
    </source>
</evidence>
<organism evidence="8 9">
    <name type="scientific">Nocardioides panacisoli</name>
    <dbReference type="NCBI Taxonomy" id="627624"/>
    <lineage>
        <taxon>Bacteria</taxon>
        <taxon>Bacillati</taxon>
        <taxon>Actinomycetota</taxon>
        <taxon>Actinomycetes</taxon>
        <taxon>Propionibacteriales</taxon>
        <taxon>Nocardioidaceae</taxon>
        <taxon>Nocardioides</taxon>
    </lineage>
</organism>
<dbReference type="PANTHER" id="PTHR23513">
    <property type="entry name" value="INTEGRAL MEMBRANE EFFLUX PROTEIN-RELATED"/>
    <property type="match status" value="1"/>
</dbReference>
<reference evidence="9" key="1">
    <citation type="journal article" date="2019" name="Int. J. Syst. Evol. Microbiol.">
        <title>The Global Catalogue of Microorganisms (GCM) 10K type strain sequencing project: providing services to taxonomists for standard genome sequencing and annotation.</title>
        <authorList>
            <consortium name="The Broad Institute Genomics Platform"/>
            <consortium name="The Broad Institute Genome Sequencing Center for Infectious Disease"/>
            <person name="Wu L."/>
            <person name="Ma J."/>
        </authorList>
    </citation>
    <scope>NUCLEOTIDE SEQUENCE [LARGE SCALE GENOMIC DNA]</scope>
    <source>
        <strain evidence="9">JCM 16953</strain>
    </source>
</reference>
<feature type="transmembrane region" description="Helical" evidence="7">
    <location>
        <begin position="172"/>
        <end position="189"/>
    </location>
</feature>
<gene>
    <name evidence="8" type="ORF">GCM10022242_23290</name>
</gene>
<keyword evidence="4 7" id="KW-0812">Transmembrane</keyword>
<dbReference type="Pfam" id="PF07690">
    <property type="entry name" value="MFS_1"/>
    <property type="match status" value="1"/>
</dbReference>
<protein>
    <submittedName>
        <fullName evidence="8">MFS transporter</fullName>
    </submittedName>
</protein>
<accession>A0ABP7IKJ1</accession>
<comment type="caution">
    <text evidence="8">The sequence shown here is derived from an EMBL/GenBank/DDBJ whole genome shotgun (WGS) entry which is preliminary data.</text>
</comment>
<evidence type="ECO:0000256" key="3">
    <source>
        <dbReference type="ARBA" id="ARBA00022475"/>
    </source>
</evidence>
<proteinExistence type="predicted"/>
<evidence type="ECO:0000256" key="4">
    <source>
        <dbReference type="ARBA" id="ARBA00022692"/>
    </source>
</evidence>
<feature type="transmembrane region" description="Helical" evidence="7">
    <location>
        <begin position="285"/>
        <end position="303"/>
    </location>
</feature>
<keyword evidence="6 7" id="KW-0472">Membrane</keyword>
<feature type="transmembrane region" description="Helical" evidence="7">
    <location>
        <begin position="375"/>
        <end position="393"/>
    </location>
</feature>
<name>A0ABP7IKJ1_9ACTN</name>
<evidence type="ECO:0000256" key="6">
    <source>
        <dbReference type="ARBA" id="ARBA00023136"/>
    </source>
</evidence>
<evidence type="ECO:0000256" key="7">
    <source>
        <dbReference type="SAM" id="Phobius"/>
    </source>
</evidence>
<dbReference type="PANTHER" id="PTHR23513:SF9">
    <property type="entry name" value="ENTEROBACTIN EXPORTER ENTS"/>
    <property type="match status" value="1"/>
</dbReference>
<keyword evidence="2" id="KW-0813">Transport</keyword>
<feature type="transmembrane region" description="Helical" evidence="7">
    <location>
        <begin position="253"/>
        <end position="278"/>
    </location>
</feature>
<feature type="transmembrane region" description="Helical" evidence="7">
    <location>
        <begin position="82"/>
        <end position="101"/>
    </location>
</feature>
<dbReference type="SUPFAM" id="SSF103473">
    <property type="entry name" value="MFS general substrate transporter"/>
    <property type="match status" value="1"/>
</dbReference>
<evidence type="ECO:0000256" key="2">
    <source>
        <dbReference type="ARBA" id="ARBA00022448"/>
    </source>
</evidence>
<sequence>MSSYRSLRRNHDFGVLWVAQTVSEVGSRASLFVFPLVAYALTGSTGLAAAAEATYLLGLAGALLPAGPLVDRVDPRRVMRSASAAGALLYASLVAALLAHALTAPHLLLVALLTGAASGLFGPAEAKAVRAVVPAEDLPTALSQNQARLHLATLLSAPAGGLMYAAARWVPFAADAVSFAFSWVLLGRLRTDLTAPAGRSRRSPRQDLAEGLRFVWSRPLFRTLAVWGPLSNLTINALFFAAILRLINGGFDAVHIGLVEATAGAAGIVGAVLAPWVLDRVPTGWLTVAVAWAFLPLVAPMAVWNHPAVVAAALGTGMLLNPAGNTGMSSYRLARTPPELVGRVQASTQFLAMAALPLSPVLAGTLLSLLGGPAAIAVLGGCSGLVALIPTLSRHVRTVPRPSAWAAAEPAAVPAAA</sequence>
<comment type="subcellular location">
    <subcellularLocation>
        <location evidence="1">Cell inner membrane</location>
        <topology evidence="1">Multi-pass membrane protein</topology>
    </subcellularLocation>
</comment>
<dbReference type="RefSeq" id="WP_344775535.1">
    <property type="nucleotide sequence ID" value="NZ_BAABAH010000007.1"/>
</dbReference>